<dbReference type="SUPFAM" id="SSF53474">
    <property type="entry name" value="alpha/beta-Hydrolases"/>
    <property type="match status" value="1"/>
</dbReference>
<sequence>MSTLHLDRGQGRLGYDVQGEGPLVVCVPGMGDVRSVFRFTVPALRAAGYRVATMDLRGHGDSSDGFDRYDDTGIATDLLALVDHLGGGPAVVVGHSLGTGAGILAALAEPTRISGLALIGPFVREPDFSPLARLAYRLMLLRPWGPAVWAGYYRRFHPGRPPADLAEHQARIRRSLGTDDHWRSFVRTVRSAMRDRASARKLTELRTPTLVVMGEKDTDFPDPPAEGRYAAAQLRADLLLVPDAGHYPMTEYPEVVNPALIRFADRVTTPGGGRTRISRPDRATR</sequence>
<dbReference type="PANTHER" id="PTHR46438:SF11">
    <property type="entry name" value="LIPASE-RELATED"/>
    <property type="match status" value="1"/>
</dbReference>
<gene>
    <name evidence="2" type="ORF">ACFP2T_23500</name>
</gene>
<dbReference type="InterPro" id="IPR029058">
    <property type="entry name" value="AB_hydrolase_fold"/>
</dbReference>
<dbReference type="EMBL" id="JBHSPR010000018">
    <property type="protein sequence ID" value="MFC6019161.1"/>
    <property type="molecule type" value="Genomic_DNA"/>
</dbReference>
<accession>A0ABW1KBI7</accession>
<dbReference type="Pfam" id="PF12697">
    <property type="entry name" value="Abhydrolase_6"/>
    <property type="match status" value="1"/>
</dbReference>
<dbReference type="InterPro" id="IPR000639">
    <property type="entry name" value="Epox_hydrolase-like"/>
</dbReference>
<keyword evidence="2" id="KW-0378">Hydrolase</keyword>
<feature type="domain" description="AB hydrolase-1" evidence="1">
    <location>
        <begin position="24"/>
        <end position="257"/>
    </location>
</feature>
<proteinExistence type="predicted"/>
<dbReference type="PANTHER" id="PTHR46438">
    <property type="entry name" value="ALPHA/BETA-HYDROLASES SUPERFAMILY PROTEIN"/>
    <property type="match status" value="1"/>
</dbReference>
<evidence type="ECO:0000313" key="3">
    <source>
        <dbReference type="Proteomes" id="UP001596203"/>
    </source>
</evidence>
<evidence type="ECO:0000313" key="2">
    <source>
        <dbReference type="EMBL" id="MFC6019161.1"/>
    </source>
</evidence>
<reference evidence="3" key="1">
    <citation type="journal article" date="2019" name="Int. J. Syst. Evol. Microbiol.">
        <title>The Global Catalogue of Microorganisms (GCM) 10K type strain sequencing project: providing services to taxonomists for standard genome sequencing and annotation.</title>
        <authorList>
            <consortium name="The Broad Institute Genomics Platform"/>
            <consortium name="The Broad Institute Genome Sequencing Center for Infectious Disease"/>
            <person name="Wu L."/>
            <person name="Ma J."/>
        </authorList>
    </citation>
    <scope>NUCLEOTIDE SEQUENCE [LARGE SCALE GENOMIC DNA]</scope>
    <source>
        <strain evidence="3">ZS-35-S2</strain>
    </source>
</reference>
<dbReference type="GO" id="GO:0016787">
    <property type="term" value="F:hydrolase activity"/>
    <property type="evidence" value="ECO:0007669"/>
    <property type="project" value="UniProtKB-KW"/>
</dbReference>
<keyword evidence="3" id="KW-1185">Reference proteome</keyword>
<dbReference type="Proteomes" id="UP001596203">
    <property type="component" value="Unassembled WGS sequence"/>
</dbReference>
<dbReference type="PRINTS" id="PR00412">
    <property type="entry name" value="EPOXHYDRLASE"/>
</dbReference>
<name>A0ABW1KBI7_9ACTN</name>
<evidence type="ECO:0000259" key="1">
    <source>
        <dbReference type="Pfam" id="PF12697"/>
    </source>
</evidence>
<dbReference type="PRINTS" id="PR00111">
    <property type="entry name" value="ABHYDROLASE"/>
</dbReference>
<comment type="caution">
    <text evidence="2">The sequence shown here is derived from an EMBL/GenBank/DDBJ whole genome shotgun (WGS) entry which is preliminary data.</text>
</comment>
<dbReference type="Gene3D" id="3.40.50.1820">
    <property type="entry name" value="alpha/beta hydrolase"/>
    <property type="match status" value="1"/>
</dbReference>
<dbReference type="RefSeq" id="WP_377424970.1">
    <property type="nucleotide sequence ID" value="NZ_JBHSPR010000018.1"/>
</dbReference>
<dbReference type="InterPro" id="IPR000073">
    <property type="entry name" value="AB_hydrolase_1"/>
</dbReference>
<organism evidence="2 3">
    <name type="scientific">Plantactinospora solaniradicis</name>
    <dbReference type="NCBI Taxonomy" id="1723736"/>
    <lineage>
        <taxon>Bacteria</taxon>
        <taxon>Bacillati</taxon>
        <taxon>Actinomycetota</taxon>
        <taxon>Actinomycetes</taxon>
        <taxon>Micromonosporales</taxon>
        <taxon>Micromonosporaceae</taxon>
        <taxon>Plantactinospora</taxon>
    </lineage>
</organism>
<protein>
    <submittedName>
        <fullName evidence="2">Alpha/beta fold hydrolase</fullName>
    </submittedName>
</protein>